<feature type="domain" description="Helicase C-terminal" evidence="4">
    <location>
        <begin position="899"/>
        <end position="1056"/>
    </location>
</feature>
<dbReference type="InterPro" id="IPR000330">
    <property type="entry name" value="SNF2_N"/>
</dbReference>
<dbReference type="Gene3D" id="3.40.50.10810">
    <property type="entry name" value="Tandem AAA-ATPase domain"/>
    <property type="match status" value="1"/>
</dbReference>
<dbReference type="InterPro" id="IPR027417">
    <property type="entry name" value="P-loop_NTPase"/>
</dbReference>
<dbReference type="GO" id="GO:0004386">
    <property type="term" value="F:helicase activity"/>
    <property type="evidence" value="ECO:0007669"/>
    <property type="project" value="UniProtKB-KW"/>
</dbReference>
<dbReference type="GO" id="GO:0005524">
    <property type="term" value="F:ATP binding"/>
    <property type="evidence" value="ECO:0007669"/>
    <property type="project" value="InterPro"/>
</dbReference>
<dbReference type="Pfam" id="PF00271">
    <property type="entry name" value="Helicase_C"/>
    <property type="match status" value="1"/>
</dbReference>
<comment type="caution">
    <text evidence="5">The sequence shown here is derived from an EMBL/GenBank/DDBJ whole genome shotgun (WGS) entry which is preliminary data.</text>
</comment>
<dbReference type="GO" id="GO:0016787">
    <property type="term" value="F:hydrolase activity"/>
    <property type="evidence" value="ECO:0007669"/>
    <property type="project" value="UniProtKB-KW"/>
</dbReference>
<keyword evidence="5" id="KW-0067">ATP-binding</keyword>
<dbReference type="SMART" id="SM00490">
    <property type="entry name" value="HELICc"/>
    <property type="match status" value="1"/>
</dbReference>
<dbReference type="InterPro" id="IPR038718">
    <property type="entry name" value="SNF2-like_sf"/>
</dbReference>
<protein>
    <submittedName>
        <fullName evidence="5">DEAD/DEAH box helicase</fullName>
    </submittedName>
</protein>
<evidence type="ECO:0000313" key="5">
    <source>
        <dbReference type="EMBL" id="HJB09014.1"/>
    </source>
</evidence>
<dbReference type="SMART" id="SM00487">
    <property type="entry name" value="DEXDc"/>
    <property type="match status" value="1"/>
</dbReference>
<evidence type="ECO:0000256" key="2">
    <source>
        <dbReference type="SAM" id="MobiDB-lite"/>
    </source>
</evidence>
<dbReference type="PROSITE" id="PS51194">
    <property type="entry name" value="HELICASE_CTER"/>
    <property type="match status" value="1"/>
</dbReference>
<dbReference type="SUPFAM" id="SSF52540">
    <property type="entry name" value="P-loop containing nucleoside triphosphate hydrolases"/>
    <property type="match status" value="2"/>
</dbReference>
<dbReference type="InterPro" id="IPR001650">
    <property type="entry name" value="Helicase_C-like"/>
</dbReference>
<evidence type="ECO:0000256" key="1">
    <source>
        <dbReference type="ARBA" id="ARBA00022801"/>
    </source>
</evidence>
<dbReference type="Gene3D" id="3.40.50.300">
    <property type="entry name" value="P-loop containing nucleotide triphosphate hydrolases"/>
    <property type="match status" value="1"/>
</dbReference>
<evidence type="ECO:0000259" key="3">
    <source>
        <dbReference type="PROSITE" id="PS51192"/>
    </source>
</evidence>
<reference evidence="5" key="1">
    <citation type="journal article" date="2021" name="PeerJ">
        <title>Extensive microbial diversity within the chicken gut microbiome revealed by metagenomics and culture.</title>
        <authorList>
            <person name="Gilroy R."/>
            <person name="Ravi A."/>
            <person name="Getino M."/>
            <person name="Pursley I."/>
            <person name="Horton D.L."/>
            <person name="Alikhan N.F."/>
            <person name="Baker D."/>
            <person name="Gharbi K."/>
            <person name="Hall N."/>
            <person name="Watson M."/>
            <person name="Adriaenssens E.M."/>
            <person name="Foster-Nyarko E."/>
            <person name="Jarju S."/>
            <person name="Secka A."/>
            <person name="Antonio M."/>
            <person name="Oren A."/>
            <person name="Chaudhuri R.R."/>
            <person name="La Ragione R."/>
            <person name="Hildebrand F."/>
            <person name="Pallen M.J."/>
        </authorList>
    </citation>
    <scope>NUCLEOTIDE SEQUENCE</scope>
    <source>
        <strain evidence="5">ChiHjej13B12-24818</strain>
    </source>
</reference>
<dbReference type="Pfam" id="PF12419">
    <property type="entry name" value="DUF3670"/>
    <property type="match status" value="1"/>
</dbReference>
<keyword evidence="5" id="KW-0347">Helicase</keyword>
<dbReference type="InterPro" id="IPR022138">
    <property type="entry name" value="DUF3670"/>
</dbReference>
<proteinExistence type="predicted"/>
<dbReference type="InterPro" id="IPR049730">
    <property type="entry name" value="SNF2/RAD54-like_C"/>
</dbReference>
<dbReference type="InterPro" id="IPR014001">
    <property type="entry name" value="Helicase_ATP-bd"/>
</dbReference>
<dbReference type="EMBL" id="DWZH01000007">
    <property type="protein sequence ID" value="HJB09014.1"/>
    <property type="molecule type" value="Genomic_DNA"/>
</dbReference>
<dbReference type="Proteomes" id="UP000823823">
    <property type="component" value="Unassembled WGS sequence"/>
</dbReference>
<reference evidence="5" key="2">
    <citation type="submission" date="2021-04" db="EMBL/GenBank/DDBJ databases">
        <authorList>
            <person name="Gilroy R."/>
        </authorList>
    </citation>
    <scope>NUCLEOTIDE SEQUENCE</scope>
    <source>
        <strain evidence="5">ChiHjej13B12-24818</strain>
    </source>
</reference>
<organism evidence="5 6">
    <name type="scientific">Candidatus Brachybacterium merdavium</name>
    <dbReference type="NCBI Taxonomy" id="2838513"/>
    <lineage>
        <taxon>Bacteria</taxon>
        <taxon>Bacillati</taxon>
        <taxon>Actinomycetota</taxon>
        <taxon>Actinomycetes</taxon>
        <taxon>Micrococcales</taxon>
        <taxon>Dermabacteraceae</taxon>
        <taxon>Brachybacterium</taxon>
    </lineage>
</organism>
<dbReference type="CDD" id="cd18793">
    <property type="entry name" value="SF2_C_SNF"/>
    <property type="match status" value="1"/>
</dbReference>
<name>A0A9D2LAI2_9MICO</name>
<feature type="region of interest" description="Disordered" evidence="2">
    <location>
        <begin position="360"/>
        <end position="379"/>
    </location>
</feature>
<sequence length="1071" mass="114884">MASRRLHLVVDPDLGPALWVREQTRPGRSRASEDLAGLREQAPAPLAHALSAAPAQLRHRVRLFGPGSGSVRRVPALPLPGSELTELTEAVSELLRARFGEGTLEQVAQLVADGAGARLTTDPAHEGEELAAMPDLLAATLLDLEAQELVEGRHLRVVAVERFGRPALEWRAPERDRPELLHALVDAHARAAFAAHLAKGPSEVADDRFSALPALASRTTLEADLPSQRAITAAFDAFLDSGRIGVRLTSTDSDLVVRLFEPPVGTAWPLQTCLREADGTIHPVADLRAVGDLTAAGAAEASAAVMRLAPTVRAAAVDDTGVDWLLTTAEASAFLAHDTPALEDEGVTVLLPRNWTKQRTTLRPQEAEGEEAASAKTSAGVGLGSMASFRWRVAVGDTELTEEEMQIIREAQTELVQLRGQWVRLDPVTLRAAERFLDAFTSRTQQNRAGGHEDGSDGQGGPTHTPQAADGRTPPRAAAPAGPLEVGYPEGARPAELAGLAPWAEMFSLILSPDAADVDFGVAALTAGGTNGLARLMPGGSGAYPHPQPTTLRATLRPYQLDGLNWLWALDRQGLGGILADDMGLGKTMQVLALLCREREGTAPSGRGRIAPADPSALDVFERDLVDLDAPVGAAGSAGPAPSGPTLLVCPMSVVGAWQREAAKFAPHLAVHVHHGGDRLRDESFAAGAADLDLVITTYSLLARDLPVLSTVDWQRIVYDEAQHLKTPGAQVTRAARALQAPHRLALTGTPVENKLADLHALMEVVNPGLLGSTATFRERVANPIESEGDAGALTRLKFVTGPFILRRVKTDRSIIADLPEKTELTRVVNLSPEQAGLYQALVDELMTSLEEAQEKERRTLVVSTITRLKQVCNHPAHYLGDGSALLREGQHRSGKLELVDDLLETAFAEGQKALLFTQFTAFGHLLVPYWAEKFGLAVPFLHGGVSKRDRDAMVADFQSRPDEPGLMLLSLRAGGTGLTLTAANHVVHLDRWWNPAVENQATDRAFRIGQRRDVSVHKLVSAGTVEERIDSLLTEKQALSDLTIAPGEDWLADLDDADLHQLLSLDEEQE</sequence>
<feature type="region of interest" description="Disordered" evidence="2">
    <location>
        <begin position="441"/>
        <end position="490"/>
    </location>
</feature>
<feature type="compositionally biased region" description="Low complexity" evidence="2">
    <location>
        <begin position="468"/>
        <end position="483"/>
    </location>
</feature>
<feature type="domain" description="Helicase ATP-binding" evidence="3">
    <location>
        <begin position="568"/>
        <end position="769"/>
    </location>
</feature>
<dbReference type="AlphaFoldDB" id="A0A9D2LAI2"/>
<dbReference type="PANTHER" id="PTHR10799">
    <property type="entry name" value="SNF2/RAD54 HELICASE FAMILY"/>
    <property type="match status" value="1"/>
</dbReference>
<evidence type="ECO:0000259" key="4">
    <source>
        <dbReference type="PROSITE" id="PS51194"/>
    </source>
</evidence>
<keyword evidence="5" id="KW-0547">Nucleotide-binding</keyword>
<gene>
    <name evidence="5" type="ORF">H9786_00555</name>
</gene>
<keyword evidence="1" id="KW-0378">Hydrolase</keyword>
<dbReference type="PROSITE" id="PS51192">
    <property type="entry name" value="HELICASE_ATP_BIND_1"/>
    <property type="match status" value="1"/>
</dbReference>
<dbReference type="Pfam" id="PF00176">
    <property type="entry name" value="SNF2-rel_dom"/>
    <property type="match status" value="1"/>
</dbReference>
<evidence type="ECO:0000313" key="6">
    <source>
        <dbReference type="Proteomes" id="UP000823823"/>
    </source>
</evidence>
<accession>A0A9D2LAI2</accession>